<name>A0A9P9ERV1_9HYPO</name>
<protein>
    <submittedName>
        <fullName evidence="2">Alpha/Beta hydrolase protein</fullName>
    </submittedName>
</protein>
<keyword evidence="2" id="KW-0378">Hydrolase</keyword>
<dbReference type="InterPro" id="IPR029058">
    <property type="entry name" value="AB_hydrolase_fold"/>
</dbReference>
<evidence type="ECO:0000313" key="2">
    <source>
        <dbReference type="EMBL" id="KAH7143498.1"/>
    </source>
</evidence>
<proteinExistence type="predicted"/>
<dbReference type="OrthoDB" id="3200163at2759"/>
<dbReference type="PANTHER" id="PTHR43142">
    <property type="entry name" value="CARBOXYLIC ESTER HYDROLASE"/>
    <property type="match status" value="1"/>
</dbReference>
<dbReference type="AlphaFoldDB" id="A0A9P9ERV1"/>
<feature type="domain" description="Carboxylesterase type B" evidence="1">
    <location>
        <begin position="11"/>
        <end position="214"/>
    </location>
</feature>
<dbReference type="InterPro" id="IPR002018">
    <property type="entry name" value="CarbesteraseB"/>
</dbReference>
<evidence type="ECO:0000259" key="1">
    <source>
        <dbReference type="Pfam" id="PF00135"/>
    </source>
</evidence>
<dbReference type="Gene3D" id="3.40.50.1820">
    <property type="entry name" value="alpha/beta hydrolase"/>
    <property type="match status" value="2"/>
</dbReference>
<gene>
    <name evidence="2" type="ORF">EDB81DRAFT_934788</name>
</gene>
<dbReference type="Proteomes" id="UP000738349">
    <property type="component" value="Unassembled WGS sequence"/>
</dbReference>
<dbReference type="GO" id="GO:0016787">
    <property type="term" value="F:hydrolase activity"/>
    <property type="evidence" value="ECO:0007669"/>
    <property type="project" value="UniProtKB-KW"/>
</dbReference>
<organism evidence="2 3">
    <name type="scientific">Dactylonectria macrodidyma</name>
    <dbReference type="NCBI Taxonomy" id="307937"/>
    <lineage>
        <taxon>Eukaryota</taxon>
        <taxon>Fungi</taxon>
        <taxon>Dikarya</taxon>
        <taxon>Ascomycota</taxon>
        <taxon>Pezizomycotina</taxon>
        <taxon>Sordariomycetes</taxon>
        <taxon>Hypocreomycetidae</taxon>
        <taxon>Hypocreales</taxon>
        <taxon>Nectriaceae</taxon>
        <taxon>Dactylonectria</taxon>
    </lineage>
</organism>
<dbReference type="SUPFAM" id="SSF53474">
    <property type="entry name" value="alpha/beta-Hydrolases"/>
    <property type="match status" value="1"/>
</dbReference>
<sequence>MSPYIEPLHVVNHPTLGRIEGISLEDEGVVQFRGIPFGSIPGRWKHPVLLHGKLSTRTFDATCFGPASPQGEGGQRGDLALVGDMQLGERDVAESETKCLNLVITRPARLVLGDKLPVLVWYVVSHELIFEELDLSKFVAHSVDRGKPCICVSINYRLGVFGFLASEQAGISGNFGLKDQACAFKWIKQNIEGFGGNADSITAFGESAGARDISARRPRSMAWQTAMLRENLSYLGFKANDIPEAVERLREMPATQIVQTIPLIQHWSPTLDPEFLTGLRNEDLYIQNTWCRSILIGDMAHDGTILHSGYLDDPNAKDKTIAACNDILGITGARRIRATYSLDGDRADLGMLRLISDLRFHLPVIAAGKNLRYSESVKVREYHMDQFSSLEFLTIRAISQPNPFVGAYHGLASHVLDIAFLFRNVDAWLDDAGIGLGKRMDEVLIEFAYRDDQKNDDKVLAIGPSNEIRSMSAEEYDDKYRGGAGQLLLEFGWDKCLALGERLQGIPFRDL</sequence>
<dbReference type="EMBL" id="JAGMUV010000009">
    <property type="protein sequence ID" value="KAH7143498.1"/>
    <property type="molecule type" value="Genomic_DNA"/>
</dbReference>
<dbReference type="PANTHER" id="PTHR43142:SF5">
    <property type="entry name" value="CARBOXYLIC ESTER HYDROLASE"/>
    <property type="match status" value="1"/>
</dbReference>
<accession>A0A9P9ERV1</accession>
<evidence type="ECO:0000313" key="3">
    <source>
        <dbReference type="Proteomes" id="UP000738349"/>
    </source>
</evidence>
<feature type="non-terminal residue" evidence="2">
    <location>
        <position position="1"/>
    </location>
</feature>
<keyword evidence="3" id="KW-1185">Reference proteome</keyword>
<comment type="caution">
    <text evidence="2">The sequence shown here is derived from an EMBL/GenBank/DDBJ whole genome shotgun (WGS) entry which is preliminary data.</text>
</comment>
<dbReference type="Pfam" id="PF00135">
    <property type="entry name" value="COesterase"/>
    <property type="match status" value="1"/>
</dbReference>
<reference evidence="2" key="1">
    <citation type="journal article" date="2021" name="Nat. Commun.">
        <title>Genetic determinants of endophytism in the Arabidopsis root mycobiome.</title>
        <authorList>
            <person name="Mesny F."/>
            <person name="Miyauchi S."/>
            <person name="Thiergart T."/>
            <person name="Pickel B."/>
            <person name="Atanasova L."/>
            <person name="Karlsson M."/>
            <person name="Huettel B."/>
            <person name="Barry K.W."/>
            <person name="Haridas S."/>
            <person name="Chen C."/>
            <person name="Bauer D."/>
            <person name="Andreopoulos W."/>
            <person name="Pangilinan J."/>
            <person name="LaButti K."/>
            <person name="Riley R."/>
            <person name="Lipzen A."/>
            <person name="Clum A."/>
            <person name="Drula E."/>
            <person name="Henrissat B."/>
            <person name="Kohler A."/>
            <person name="Grigoriev I.V."/>
            <person name="Martin F.M."/>
            <person name="Hacquard S."/>
        </authorList>
    </citation>
    <scope>NUCLEOTIDE SEQUENCE</scope>
    <source>
        <strain evidence="2">MPI-CAGE-AT-0147</strain>
    </source>
</reference>